<comment type="caution">
    <text evidence="2">The sequence shown here is derived from an EMBL/GenBank/DDBJ whole genome shotgun (WGS) entry which is preliminary data.</text>
</comment>
<feature type="region of interest" description="Disordered" evidence="1">
    <location>
        <begin position="80"/>
        <end position="100"/>
    </location>
</feature>
<evidence type="ECO:0000313" key="3">
    <source>
        <dbReference type="Proteomes" id="UP000242181"/>
    </source>
</evidence>
<dbReference type="AlphaFoldDB" id="A0A2P7QIU2"/>
<evidence type="ECO:0000313" key="2">
    <source>
        <dbReference type="EMBL" id="PSJ37866.1"/>
    </source>
</evidence>
<dbReference type="EMBL" id="PXYH01000025">
    <property type="protein sequence ID" value="PSJ37866.1"/>
    <property type="molecule type" value="Genomic_DNA"/>
</dbReference>
<proteinExistence type="predicted"/>
<keyword evidence="3" id="KW-1185">Reference proteome</keyword>
<dbReference type="Proteomes" id="UP000242181">
    <property type="component" value="Unassembled WGS sequence"/>
</dbReference>
<reference evidence="2 3" key="1">
    <citation type="submission" date="2018-03" db="EMBL/GenBank/DDBJ databases">
        <title>The draft genome of Zobellella taiwanensis JCM 13381.</title>
        <authorList>
            <person name="Liu L."/>
            <person name="Li L."/>
            <person name="Wang T."/>
            <person name="Zhang X."/>
            <person name="Liang L."/>
        </authorList>
    </citation>
    <scope>NUCLEOTIDE SEQUENCE [LARGE SCALE GENOMIC DNA]</scope>
    <source>
        <strain evidence="2 3">JCM 13381</strain>
    </source>
</reference>
<protein>
    <submittedName>
        <fullName evidence="2">Uncharacterized protein</fullName>
    </submittedName>
</protein>
<name>A0A2P7QIU2_9GAMM</name>
<dbReference type="RefSeq" id="WP_106454502.1">
    <property type="nucleotide sequence ID" value="NZ_PXYH01000025.1"/>
</dbReference>
<accession>A0A2P7QIU2</accession>
<gene>
    <name evidence="2" type="ORF">C7I36_15000</name>
</gene>
<evidence type="ECO:0000256" key="1">
    <source>
        <dbReference type="SAM" id="MobiDB-lite"/>
    </source>
</evidence>
<organism evidence="2 3">
    <name type="scientific">Zobellella taiwanensis</name>
    <dbReference type="NCBI Taxonomy" id="347535"/>
    <lineage>
        <taxon>Bacteria</taxon>
        <taxon>Pseudomonadati</taxon>
        <taxon>Pseudomonadota</taxon>
        <taxon>Gammaproteobacteria</taxon>
        <taxon>Aeromonadales</taxon>
        <taxon>Aeromonadaceae</taxon>
        <taxon>Zobellella</taxon>
    </lineage>
</organism>
<dbReference type="OrthoDB" id="5817599at2"/>
<sequence length="100" mass="11904">MKSAKEFAAWLHQRFEEAKEGVYLTREDIATLSGRQRFNLEFISDIHFELTLQGMGFVTDTHRERFYLFHLPTAHWQDQGDRYHDSPNIHQMSPAKRNSH</sequence>